<evidence type="ECO:0000313" key="20">
    <source>
        <dbReference type="Proteomes" id="UP000757900"/>
    </source>
</evidence>
<dbReference type="PANTHER" id="PTHR42825">
    <property type="entry name" value="AMINO ACID AMINOTRANSFERASE"/>
    <property type="match status" value="1"/>
</dbReference>
<dbReference type="NCBIfam" id="TIGR01123">
    <property type="entry name" value="ilvE_II"/>
    <property type="match status" value="1"/>
</dbReference>
<comment type="caution">
    <text evidence="19">The sequence shown here is derived from an EMBL/GenBank/DDBJ whole genome shotgun (WGS) entry which is preliminary data.</text>
</comment>
<evidence type="ECO:0000256" key="1">
    <source>
        <dbReference type="ARBA" id="ARBA00001933"/>
    </source>
</evidence>
<dbReference type="SUPFAM" id="SSF56752">
    <property type="entry name" value="D-aminoacid aminotransferase-like PLP-dependent enzymes"/>
    <property type="match status" value="1"/>
</dbReference>
<comment type="pathway">
    <text evidence="3 18">Amino-acid biosynthesis; L-valine biosynthesis; L-valine from pyruvate: step 4/4.</text>
</comment>
<dbReference type="GO" id="GO:0009082">
    <property type="term" value="P:branched-chain amino acid biosynthetic process"/>
    <property type="evidence" value="ECO:0007669"/>
    <property type="project" value="UniProtKB-KW"/>
</dbReference>
<dbReference type="AlphaFoldDB" id="A0A929MMY9"/>
<dbReference type="Pfam" id="PF01063">
    <property type="entry name" value="Aminotran_4"/>
    <property type="match status" value="1"/>
</dbReference>
<comment type="catalytic activity">
    <reaction evidence="11 17">
        <text>L-valine + 2-oxoglutarate = 3-methyl-2-oxobutanoate + L-glutamate</text>
        <dbReference type="Rhea" id="RHEA:24813"/>
        <dbReference type="ChEBI" id="CHEBI:11851"/>
        <dbReference type="ChEBI" id="CHEBI:16810"/>
        <dbReference type="ChEBI" id="CHEBI:29985"/>
        <dbReference type="ChEBI" id="CHEBI:57762"/>
        <dbReference type="EC" id="2.6.1.42"/>
    </reaction>
</comment>
<keyword evidence="8 17" id="KW-0808">Transferase</keyword>
<evidence type="ECO:0000313" key="19">
    <source>
        <dbReference type="EMBL" id="MBF0934346.1"/>
    </source>
</evidence>
<evidence type="ECO:0000256" key="4">
    <source>
        <dbReference type="ARBA" id="ARBA00005072"/>
    </source>
</evidence>
<evidence type="ECO:0000256" key="9">
    <source>
        <dbReference type="ARBA" id="ARBA00022898"/>
    </source>
</evidence>
<dbReference type="RefSeq" id="WP_303823414.1">
    <property type="nucleotide sequence ID" value="NZ_CAMIKC010000006.1"/>
</dbReference>
<evidence type="ECO:0000256" key="16">
    <source>
        <dbReference type="RuleBase" id="RU004516"/>
    </source>
</evidence>
<dbReference type="PANTHER" id="PTHR42825:SF2">
    <property type="entry name" value="BRANCHED-CHAIN-AMINO-ACID AMINOTRANSFERASE 3, CHLOROPLASTIC-RELATED"/>
    <property type="match status" value="1"/>
</dbReference>
<evidence type="ECO:0000256" key="17">
    <source>
        <dbReference type="RuleBase" id="RU004517"/>
    </source>
</evidence>
<dbReference type="InterPro" id="IPR043131">
    <property type="entry name" value="BCAT-like_N"/>
</dbReference>
<keyword evidence="9 16" id="KW-0663">Pyridoxal phosphate</keyword>
<dbReference type="FunFam" id="3.30.470.10:FF:000004">
    <property type="entry name" value="Branched-chain-amino-acid aminotransferase"/>
    <property type="match status" value="1"/>
</dbReference>
<keyword evidence="6 17" id="KW-0032">Aminotransferase</keyword>
<protein>
    <recommendedName>
        <fullName evidence="17">Branched-chain-amino-acid aminotransferase</fullName>
        <ecNumber evidence="17">2.6.1.42</ecNumber>
    </recommendedName>
</protein>
<dbReference type="EC" id="2.6.1.42" evidence="17"/>
<proteinExistence type="inferred from homology"/>
<evidence type="ECO:0000256" key="5">
    <source>
        <dbReference type="ARBA" id="ARBA00009320"/>
    </source>
</evidence>
<dbReference type="InterPro" id="IPR036038">
    <property type="entry name" value="Aminotransferase-like"/>
</dbReference>
<evidence type="ECO:0000256" key="14">
    <source>
        <dbReference type="PIRSR" id="PIRSR006468-1"/>
    </source>
</evidence>
<dbReference type="Gene3D" id="3.20.10.10">
    <property type="entry name" value="D-amino Acid Aminotransferase, subunit A, domain 2"/>
    <property type="match status" value="1"/>
</dbReference>
<keyword evidence="10 17" id="KW-0100">Branched-chain amino acid biosynthesis</keyword>
<comment type="cofactor">
    <cofactor evidence="1 16">
        <name>pyridoxal 5'-phosphate</name>
        <dbReference type="ChEBI" id="CHEBI:597326"/>
    </cofactor>
</comment>
<evidence type="ECO:0000256" key="7">
    <source>
        <dbReference type="ARBA" id="ARBA00022605"/>
    </source>
</evidence>
<dbReference type="GO" id="GO:0004084">
    <property type="term" value="F:branched-chain-amino-acid transaminase activity"/>
    <property type="evidence" value="ECO:0007669"/>
    <property type="project" value="UniProtKB-EC"/>
</dbReference>
<dbReference type="FunFam" id="3.20.10.10:FF:000006">
    <property type="entry name" value="Branched-chain amino acid aminotransferase"/>
    <property type="match status" value="1"/>
</dbReference>
<dbReference type="InterPro" id="IPR001544">
    <property type="entry name" value="Aminotrans_IV"/>
</dbReference>
<dbReference type="PIRSF" id="PIRSF006468">
    <property type="entry name" value="BCAT1"/>
    <property type="match status" value="1"/>
</dbReference>
<dbReference type="Gene3D" id="3.30.470.10">
    <property type="match status" value="1"/>
</dbReference>
<evidence type="ECO:0000256" key="2">
    <source>
        <dbReference type="ARBA" id="ARBA00004824"/>
    </source>
</evidence>
<evidence type="ECO:0000256" key="18">
    <source>
        <dbReference type="RuleBase" id="RU004519"/>
    </source>
</evidence>
<evidence type="ECO:0000256" key="8">
    <source>
        <dbReference type="ARBA" id="ARBA00022679"/>
    </source>
</evidence>
<evidence type="ECO:0000256" key="12">
    <source>
        <dbReference type="ARBA" id="ARBA00048798"/>
    </source>
</evidence>
<evidence type="ECO:0000256" key="15">
    <source>
        <dbReference type="RuleBase" id="RU004106"/>
    </source>
</evidence>
<name>A0A929MMY9_ABIDE</name>
<evidence type="ECO:0000256" key="10">
    <source>
        <dbReference type="ARBA" id="ARBA00023304"/>
    </source>
</evidence>
<dbReference type="NCBIfam" id="NF009897">
    <property type="entry name" value="PRK13357.1"/>
    <property type="match status" value="1"/>
</dbReference>
<reference evidence="19" key="1">
    <citation type="submission" date="2020-04" db="EMBL/GenBank/DDBJ databases">
        <title>Deep metagenomics examines the oral microbiome during advanced dental caries in children, revealing novel taxa and co-occurrences with host molecules.</title>
        <authorList>
            <person name="Baker J.L."/>
            <person name="Morton J.T."/>
            <person name="Dinis M."/>
            <person name="Alvarez R."/>
            <person name="Tran N.C."/>
            <person name="Knight R."/>
            <person name="Edlund A."/>
        </authorList>
    </citation>
    <scope>NUCLEOTIDE SEQUENCE</scope>
    <source>
        <strain evidence="19">JCVI_23_bin.16</strain>
    </source>
</reference>
<feature type="modified residue" description="N6-(pyridoxal phosphate)lysine" evidence="14">
    <location>
        <position position="185"/>
    </location>
</feature>
<comment type="pathway">
    <text evidence="4 18">Amino-acid biosynthesis; L-leucine biosynthesis; L-leucine from 3-methyl-2-oxobutanoate: step 4/4.</text>
</comment>
<organism evidence="19 20">
    <name type="scientific">Abiotrophia defectiva</name>
    <name type="common">Streptococcus defectivus</name>
    <dbReference type="NCBI Taxonomy" id="46125"/>
    <lineage>
        <taxon>Bacteria</taxon>
        <taxon>Bacillati</taxon>
        <taxon>Bacillota</taxon>
        <taxon>Bacilli</taxon>
        <taxon>Lactobacillales</taxon>
        <taxon>Aerococcaceae</taxon>
        <taxon>Abiotrophia</taxon>
    </lineage>
</organism>
<accession>A0A929MMY9</accession>
<dbReference type="InterPro" id="IPR043132">
    <property type="entry name" value="BCAT-like_C"/>
</dbReference>
<sequence>MTTPEQMDWNNLGFGYTDTGKRYRAYYRNGAWEKGGITEDATITMSEAANVLHYGQTCFEGLKAYRTKSGEINLFRVDQNAARMRRSAERLLMPAYPEDWFVEAVKEVVAANADWVPPYESGATLYIRPFLIGLGASIGVSPADEYLFGIYVSPVGAYFKGGLTPSNFVVSDYDRAAPQGTGAAKVAGNYAASLYPGKKAKLDGYTDAIYLDPATKTKIEEVGAANFFGITKDNKFVTPLSPSILPSITKYSLLYLAKERLGLEVEEGDVYVDQLDQYVEAGACGTAAVISPVGSITVGDKKYVFHSETEVGPITKRLYDELVGIQYGDVEAPEGWIQKVPLK</sequence>
<dbReference type="EMBL" id="JABZFV010000015">
    <property type="protein sequence ID" value="MBF0934346.1"/>
    <property type="molecule type" value="Genomic_DNA"/>
</dbReference>
<dbReference type="InterPro" id="IPR005786">
    <property type="entry name" value="B_amino_transII"/>
</dbReference>
<dbReference type="InterPro" id="IPR033939">
    <property type="entry name" value="BCAT_family"/>
</dbReference>
<dbReference type="Proteomes" id="UP000757900">
    <property type="component" value="Unassembled WGS sequence"/>
</dbReference>
<comment type="pathway">
    <text evidence="2 18">Amino-acid biosynthesis; L-isoleucine biosynthesis; L-isoleucine from 2-oxobutanoate: step 4/4.</text>
</comment>
<gene>
    <name evidence="19" type="ORF">HXK00_01725</name>
</gene>
<comment type="similarity">
    <text evidence="5 15">Belongs to the class-IV pyridoxal-phosphate-dependent aminotransferase family.</text>
</comment>
<dbReference type="InterPro" id="IPR018300">
    <property type="entry name" value="Aminotrans_IV_CS"/>
</dbReference>
<comment type="catalytic activity">
    <reaction evidence="13 17">
        <text>L-leucine + 2-oxoglutarate = 4-methyl-2-oxopentanoate + L-glutamate</text>
        <dbReference type="Rhea" id="RHEA:18321"/>
        <dbReference type="ChEBI" id="CHEBI:16810"/>
        <dbReference type="ChEBI" id="CHEBI:17865"/>
        <dbReference type="ChEBI" id="CHEBI:29985"/>
        <dbReference type="ChEBI" id="CHEBI:57427"/>
        <dbReference type="EC" id="2.6.1.42"/>
    </reaction>
</comment>
<evidence type="ECO:0000256" key="11">
    <source>
        <dbReference type="ARBA" id="ARBA00048212"/>
    </source>
</evidence>
<dbReference type="PROSITE" id="PS00770">
    <property type="entry name" value="AA_TRANSFER_CLASS_4"/>
    <property type="match status" value="1"/>
</dbReference>
<evidence type="ECO:0000256" key="6">
    <source>
        <dbReference type="ARBA" id="ARBA00022576"/>
    </source>
</evidence>
<keyword evidence="7 17" id="KW-0028">Amino-acid biosynthesis</keyword>
<evidence type="ECO:0000256" key="13">
    <source>
        <dbReference type="ARBA" id="ARBA00049229"/>
    </source>
</evidence>
<evidence type="ECO:0000256" key="3">
    <source>
        <dbReference type="ARBA" id="ARBA00004931"/>
    </source>
</evidence>
<comment type="catalytic activity">
    <reaction evidence="12 17">
        <text>L-isoleucine + 2-oxoglutarate = (S)-3-methyl-2-oxopentanoate + L-glutamate</text>
        <dbReference type="Rhea" id="RHEA:24801"/>
        <dbReference type="ChEBI" id="CHEBI:16810"/>
        <dbReference type="ChEBI" id="CHEBI:29985"/>
        <dbReference type="ChEBI" id="CHEBI:35146"/>
        <dbReference type="ChEBI" id="CHEBI:58045"/>
        <dbReference type="EC" id="2.6.1.42"/>
    </reaction>
</comment>
<dbReference type="GO" id="GO:0008652">
    <property type="term" value="P:amino acid biosynthetic process"/>
    <property type="evidence" value="ECO:0007669"/>
    <property type="project" value="UniProtKB-KW"/>
</dbReference>
<dbReference type="CDD" id="cd01557">
    <property type="entry name" value="BCAT_beta_family"/>
    <property type="match status" value="1"/>
</dbReference>